<protein>
    <recommendedName>
        <fullName evidence="3">DNA-directed DNA polymerase</fullName>
    </recommendedName>
</protein>
<organism evidence="1 2">
    <name type="scientific">Molorchus minor</name>
    <dbReference type="NCBI Taxonomy" id="1323400"/>
    <lineage>
        <taxon>Eukaryota</taxon>
        <taxon>Metazoa</taxon>
        <taxon>Ecdysozoa</taxon>
        <taxon>Arthropoda</taxon>
        <taxon>Hexapoda</taxon>
        <taxon>Insecta</taxon>
        <taxon>Pterygota</taxon>
        <taxon>Neoptera</taxon>
        <taxon>Endopterygota</taxon>
        <taxon>Coleoptera</taxon>
        <taxon>Polyphaga</taxon>
        <taxon>Cucujiformia</taxon>
        <taxon>Chrysomeloidea</taxon>
        <taxon>Cerambycidae</taxon>
        <taxon>Lamiinae</taxon>
        <taxon>Monochamini</taxon>
        <taxon>Molorchus</taxon>
    </lineage>
</organism>
<dbReference type="PANTHER" id="PTHR31511">
    <property type="entry name" value="PROTEIN CBG23764"/>
    <property type="match status" value="1"/>
</dbReference>
<accession>A0ABQ9JW49</accession>
<gene>
    <name evidence="1" type="ORF">NQ317_016497</name>
</gene>
<comment type="caution">
    <text evidence="1">The sequence shown here is derived from an EMBL/GenBank/DDBJ whole genome shotgun (WGS) entry which is preliminary data.</text>
</comment>
<dbReference type="InterPro" id="IPR043502">
    <property type="entry name" value="DNA/RNA_pol_sf"/>
</dbReference>
<dbReference type="SUPFAM" id="SSF56672">
    <property type="entry name" value="DNA/RNA polymerases"/>
    <property type="match status" value="1"/>
</dbReference>
<dbReference type="EMBL" id="JAPWTJ010000180">
    <property type="protein sequence ID" value="KAJ8981500.1"/>
    <property type="molecule type" value="Genomic_DNA"/>
</dbReference>
<evidence type="ECO:0000313" key="1">
    <source>
        <dbReference type="EMBL" id="KAJ8981500.1"/>
    </source>
</evidence>
<reference evidence="1" key="1">
    <citation type="journal article" date="2023" name="Insect Mol. Biol.">
        <title>Genome sequencing provides insights into the evolution of gene families encoding plant cell wall-degrading enzymes in longhorned beetles.</title>
        <authorList>
            <person name="Shin N.R."/>
            <person name="Okamura Y."/>
            <person name="Kirsch R."/>
            <person name="Pauchet Y."/>
        </authorList>
    </citation>
    <scope>NUCLEOTIDE SEQUENCE</scope>
    <source>
        <strain evidence="1">MMC_N1</strain>
    </source>
</reference>
<dbReference type="PANTHER" id="PTHR31511:SF12">
    <property type="entry name" value="RHO TERMINATION FACTOR N-TERMINAL DOMAIN-CONTAINING PROTEIN"/>
    <property type="match status" value="1"/>
</dbReference>
<dbReference type="Proteomes" id="UP001162164">
    <property type="component" value="Unassembled WGS sequence"/>
</dbReference>
<proteinExistence type="predicted"/>
<name>A0ABQ9JW49_9CUCU</name>
<keyword evidence="2" id="KW-1185">Reference proteome</keyword>
<evidence type="ECO:0008006" key="3">
    <source>
        <dbReference type="Google" id="ProtNLM"/>
    </source>
</evidence>
<evidence type="ECO:0000313" key="2">
    <source>
        <dbReference type="Proteomes" id="UP001162164"/>
    </source>
</evidence>
<sequence length="208" mass="24271">MSQPLSFGGFQWSDTNIDVTTVPDDGEIGYILEVHLEYPDTLHDLHKNLPLCAEHRTPPNSKFPKLMTTLYSKDRCYVIYYRNIKQALQHGLSRAIFSDTLMAIEMKKISHYYHMLEKFLVEQCKLLYTDNDSLVYELQCNDAYEEVIKKDIDRFDTSGYPKDNLWHIPLVNKKIPGLMKNEKNGKLMTDFVGLRSKQYTYKVEGGKM</sequence>